<dbReference type="OrthoDB" id="5596743at2759"/>
<feature type="chain" id="PRO_5007854892" description="NTF2-like domain-containing protein" evidence="1">
    <location>
        <begin position="21"/>
        <end position="192"/>
    </location>
</feature>
<feature type="domain" description="NTF2-like" evidence="2">
    <location>
        <begin position="37"/>
        <end position="179"/>
    </location>
</feature>
<dbReference type="Proteomes" id="UP000076632">
    <property type="component" value="Unassembled WGS sequence"/>
</dbReference>
<dbReference type="InterPro" id="IPR058645">
    <property type="entry name" value="NTF2-like_dom_7"/>
</dbReference>
<gene>
    <name evidence="3" type="ORF">L228DRAFT_241873</name>
</gene>
<proteinExistence type="predicted"/>
<name>A0A164ZKC8_XYLHT</name>
<accession>A0A164ZKC8</accession>
<reference evidence="3 4" key="1">
    <citation type="journal article" date="2016" name="Fungal Biol.">
        <title>The genome of Xylona heveae provides a window into fungal endophytism.</title>
        <authorList>
            <person name="Gazis R."/>
            <person name="Kuo A."/>
            <person name="Riley R."/>
            <person name="LaButti K."/>
            <person name="Lipzen A."/>
            <person name="Lin J."/>
            <person name="Amirebrahimi M."/>
            <person name="Hesse C.N."/>
            <person name="Spatafora J.W."/>
            <person name="Henrissat B."/>
            <person name="Hainaut M."/>
            <person name="Grigoriev I.V."/>
            <person name="Hibbett D.S."/>
        </authorList>
    </citation>
    <scope>NUCLEOTIDE SEQUENCE [LARGE SCALE GENOMIC DNA]</scope>
    <source>
        <strain evidence="3 4">TC161</strain>
    </source>
</reference>
<dbReference type="EMBL" id="KV407467">
    <property type="protein sequence ID" value="KZF19201.1"/>
    <property type="molecule type" value="Genomic_DNA"/>
</dbReference>
<keyword evidence="4" id="KW-1185">Reference proteome</keyword>
<dbReference type="OMA" id="RAYTEEN"/>
<dbReference type="AlphaFoldDB" id="A0A164ZKC8"/>
<evidence type="ECO:0000313" key="4">
    <source>
        <dbReference type="Proteomes" id="UP000076632"/>
    </source>
</evidence>
<evidence type="ECO:0000259" key="2">
    <source>
        <dbReference type="Pfam" id="PF26534"/>
    </source>
</evidence>
<dbReference type="Pfam" id="PF26534">
    <property type="entry name" value="NTF2_7"/>
    <property type="match status" value="1"/>
</dbReference>
<keyword evidence="1" id="KW-0732">Signal</keyword>
<feature type="signal peptide" evidence="1">
    <location>
        <begin position="1"/>
        <end position="20"/>
    </location>
</feature>
<evidence type="ECO:0000313" key="3">
    <source>
        <dbReference type="EMBL" id="KZF19201.1"/>
    </source>
</evidence>
<organism evidence="3 4">
    <name type="scientific">Xylona heveae (strain CBS 132557 / TC161)</name>
    <dbReference type="NCBI Taxonomy" id="1328760"/>
    <lineage>
        <taxon>Eukaryota</taxon>
        <taxon>Fungi</taxon>
        <taxon>Dikarya</taxon>
        <taxon>Ascomycota</taxon>
        <taxon>Pezizomycotina</taxon>
        <taxon>Xylonomycetes</taxon>
        <taxon>Xylonales</taxon>
        <taxon>Xylonaceae</taxon>
        <taxon>Xylona</taxon>
    </lineage>
</organism>
<evidence type="ECO:0000256" key="1">
    <source>
        <dbReference type="SAM" id="SignalP"/>
    </source>
</evidence>
<dbReference type="RefSeq" id="XP_018184756.1">
    <property type="nucleotide sequence ID" value="XM_018331367.1"/>
</dbReference>
<sequence length="192" mass="21164">MKNIFAPFIIGLSIIGSVLAIPSPDPNPWGNRHYDRCLDEREANDILNRWISLFVNMDSTVASQTVTENFQLFSDSIDYLAGRQPGSITGIPVYANISAFIAGQEADQASGTKGGFAVRSWFYGCTGISFVWRYDGTTATGNHVGFAGIDHLLLDRHSHLIYRAYTEENNGELLYDLGYVVCPLNATNSTSR</sequence>
<dbReference type="GeneID" id="28896504"/>
<dbReference type="InParanoid" id="A0A164ZKC8"/>
<protein>
    <recommendedName>
        <fullName evidence="2">NTF2-like domain-containing protein</fullName>
    </recommendedName>
</protein>